<dbReference type="RefSeq" id="WP_213170395.1">
    <property type="nucleotide sequence ID" value="NZ_CP070496.1"/>
</dbReference>
<dbReference type="EMBL" id="CP070496">
    <property type="protein sequence ID" value="QSB04398.1"/>
    <property type="molecule type" value="Genomic_DNA"/>
</dbReference>
<keyword evidence="5" id="KW-1185">Reference proteome</keyword>
<dbReference type="SUPFAM" id="SSF143800">
    <property type="entry name" value="L28p-like"/>
    <property type="match status" value="1"/>
</dbReference>
<gene>
    <name evidence="3" type="primary">rpmE2</name>
    <name evidence="4" type="ORF">JQS30_11410</name>
</gene>
<dbReference type="AlphaFoldDB" id="A0A895XRZ5"/>
<keyword evidence="2 3" id="KW-0687">Ribonucleoprotein</keyword>
<dbReference type="InterPro" id="IPR002150">
    <property type="entry name" value="Ribosomal_bL31"/>
</dbReference>
<accession>A0A895XRZ5</accession>
<dbReference type="PANTHER" id="PTHR33280:SF1">
    <property type="entry name" value="LARGE RIBOSOMAL SUBUNIT PROTEIN BL31C"/>
    <property type="match status" value="1"/>
</dbReference>
<reference evidence="4" key="1">
    <citation type="submission" date="2021-02" db="EMBL/GenBank/DDBJ databases">
        <title>Natronoglycomyces albus gen. nov., sp. nov, a haloalkaliphilic actinobacterium from a soda solonchak soil.</title>
        <authorList>
            <person name="Sorokin D.Y."/>
            <person name="Khijniak T.V."/>
            <person name="Zakharycheva A.P."/>
            <person name="Boueva O.V."/>
            <person name="Ariskina E.V."/>
            <person name="Hahnke R.L."/>
            <person name="Bunk B."/>
            <person name="Sproer C."/>
            <person name="Schumann P."/>
            <person name="Evtushenko L.I."/>
            <person name="Kublanov I.V."/>
        </authorList>
    </citation>
    <scope>NUCLEOTIDE SEQUENCE</scope>
    <source>
        <strain evidence="4">DSM 106290</strain>
    </source>
</reference>
<organism evidence="4 5">
    <name type="scientific">Natronoglycomyces albus</name>
    <dbReference type="NCBI Taxonomy" id="2811108"/>
    <lineage>
        <taxon>Bacteria</taxon>
        <taxon>Bacillati</taxon>
        <taxon>Actinomycetota</taxon>
        <taxon>Actinomycetes</taxon>
        <taxon>Glycomycetales</taxon>
        <taxon>Glycomycetaceae</taxon>
        <taxon>Natronoglycomyces</taxon>
    </lineage>
</organism>
<comment type="similarity">
    <text evidence="3">Belongs to the bacterial ribosomal protein bL31 family. Type B subfamily.</text>
</comment>
<dbReference type="NCBIfam" id="NF002462">
    <property type="entry name" value="PRK01678.1"/>
    <property type="match status" value="1"/>
</dbReference>
<dbReference type="InterPro" id="IPR027493">
    <property type="entry name" value="Ribosomal_bL31_B"/>
</dbReference>
<protein>
    <recommendedName>
        <fullName evidence="3">Large ribosomal subunit protein bL31B</fullName>
    </recommendedName>
</protein>
<dbReference type="PRINTS" id="PR01249">
    <property type="entry name" value="RIBOSOMALL31"/>
</dbReference>
<dbReference type="Proteomes" id="UP000662939">
    <property type="component" value="Chromosome"/>
</dbReference>
<comment type="subunit">
    <text evidence="3">Part of the 50S ribosomal subunit.</text>
</comment>
<dbReference type="PANTHER" id="PTHR33280">
    <property type="entry name" value="50S RIBOSOMAL PROTEIN L31, CHLOROPLASTIC"/>
    <property type="match status" value="1"/>
</dbReference>
<keyword evidence="1 3" id="KW-0689">Ribosomal protein</keyword>
<name>A0A895XRZ5_9ACTN</name>
<evidence type="ECO:0000256" key="3">
    <source>
        <dbReference type="HAMAP-Rule" id="MF_00502"/>
    </source>
</evidence>
<evidence type="ECO:0000256" key="1">
    <source>
        <dbReference type="ARBA" id="ARBA00022980"/>
    </source>
</evidence>
<dbReference type="GO" id="GO:0003735">
    <property type="term" value="F:structural constituent of ribosome"/>
    <property type="evidence" value="ECO:0007669"/>
    <property type="project" value="InterPro"/>
</dbReference>
<dbReference type="KEGG" id="nav:JQS30_11410"/>
<dbReference type="HAMAP" id="MF_00502">
    <property type="entry name" value="Ribosomal_bL31_2"/>
    <property type="match status" value="1"/>
</dbReference>
<evidence type="ECO:0000313" key="5">
    <source>
        <dbReference type="Proteomes" id="UP000662939"/>
    </source>
</evidence>
<dbReference type="GO" id="GO:0005840">
    <property type="term" value="C:ribosome"/>
    <property type="evidence" value="ECO:0007669"/>
    <property type="project" value="UniProtKB-KW"/>
</dbReference>
<evidence type="ECO:0000256" key="2">
    <source>
        <dbReference type="ARBA" id="ARBA00023274"/>
    </source>
</evidence>
<dbReference type="Gene3D" id="4.10.830.30">
    <property type="entry name" value="Ribosomal protein L31"/>
    <property type="match status" value="1"/>
</dbReference>
<dbReference type="GO" id="GO:1990904">
    <property type="term" value="C:ribonucleoprotein complex"/>
    <property type="evidence" value="ECO:0007669"/>
    <property type="project" value="UniProtKB-KW"/>
</dbReference>
<dbReference type="InterPro" id="IPR034704">
    <property type="entry name" value="Ribosomal_bL28/bL31-like_sf"/>
</dbReference>
<proteinExistence type="inferred from homology"/>
<evidence type="ECO:0000313" key="4">
    <source>
        <dbReference type="EMBL" id="QSB04398.1"/>
    </source>
</evidence>
<sequence>MKPGIHPDYAPIIFRDKGADWAVLTRSTMTSTETMEWEDGQTYPVIDVQISAASHPYWTGQQRVIDDEGRVAKFRRRYGKTSS</sequence>
<dbReference type="GO" id="GO:0006412">
    <property type="term" value="P:translation"/>
    <property type="evidence" value="ECO:0007669"/>
    <property type="project" value="UniProtKB-UniRule"/>
</dbReference>
<dbReference type="InterPro" id="IPR042105">
    <property type="entry name" value="Ribosomal_bL31_sf"/>
</dbReference>
<dbReference type="Pfam" id="PF01197">
    <property type="entry name" value="Ribosomal_L31"/>
    <property type="match status" value="1"/>
</dbReference>
<dbReference type="NCBIfam" id="TIGR00105">
    <property type="entry name" value="L31"/>
    <property type="match status" value="1"/>
</dbReference>